<comment type="caution">
    <text evidence="7">The sequence shown here is derived from an EMBL/GenBank/DDBJ whole genome shotgun (WGS) entry which is preliminary data.</text>
</comment>
<dbReference type="GO" id="GO:0036199">
    <property type="term" value="F:cholest-4-en-3-one 26-monooxygenase activity"/>
    <property type="evidence" value="ECO:0007669"/>
    <property type="project" value="TreeGrafter"/>
</dbReference>
<keyword evidence="4" id="KW-0560">Oxidoreductase</keyword>
<evidence type="ECO:0000256" key="2">
    <source>
        <dbReference type="ARBA" id="ARBA00022617"/>
    </source>
</evidence>
<sequence>MLTDSQSRIGNGPGFDPVDLSGHSFWAKSAEERDAAFAELRRERPISWQRPAEGSLLEDEDDPGYWAVVRHEDVVTVSRNNQVFSSSPDNGGVMFENVPAQLLEETQSILAMDEPQHTVTRKLVGSAFNPRQIRKIEEQIRNQARSIVTDLIEAGPSDFVDQVAKRLPLWTISEMLGVPDDERERMVQAVDEMVGLHDPEFKGEGGDPLMALLGGIATLHDVAQNLIDARRSRAEDDLMTALVQADIDGQRLSDDDIRSYFVLLAVAGNDTTRNTTSHAMRALTDYPEQRALLMSDFDRHIVPAVEEFIRWGTAVMTFRRTAIEDFDLNGQRIAAGDKVVMFYSSANRDETVFADPWRFDITRSPNPHVGFGGGGVHTCLGNHVARLQLKAIFGELLTRVPDLTVSDPEFVVGHFMHAIKRMPCT</sequence>
<dbReference type="EMBL" id="RJSG01000002">
    <property type="protein sequence ID" value="RNL80177.1"/>
    <property type="molecule type" value="Genomic_DNA"/>
</dbReference>
<evidence type="ECO:0000313" key="7">
    <source>
        <dbReference type="EMBL" id="RNL80177.1"/>
    </source>
</evidence>
<reference evidence="7 8" key="1">
    <citation type="submission" date="2018-11" db="EMBL/GenBank/DDBJ databases">
        <authorList>
            <person name="Li F."/>
        </authorList>
    </citation>
    <scope>NUCLEOTIDE SEQUENCE [LARGE SCALE GENOMIC DNA]</scope>
    <source>
        <strain evidence="7 8">KIS18-7</strain>
    </source>
</reference>
<dbReference type="Pfam" id="PF00067">
    <property type="entry name" value="p450"/>
    <property type="match status" value="1"/>
</dbReference>
<accession>A0A3N0DX55</accession>
<dbReference type="PANTHER" id="PTHR46696">
    <property type="entry name" value="P450, PUTATIVE (EUROFUNG)-RELATED"/>
    <property type="match status" value="1"/>
</dbReference>
<proteinExistence type="inferred from homology"/>
<evidence type="ECO:0000256" key="1">
    <source>
        <dbReference type="ARBA" id="ARBA00010617"/>
    </source>
</evidence>
<dbReference type="CDD" id="cd11033">
    <property type="entry name" value="CYP142-like"/>
    <property type="match status" value="1"/>
</dbReference>
<keyword evidence="2" id="KW-0349">Heme</keyword>
<dbReference type="PANTHER" id="PTHR46696:SF4">
    <property type="entry name" value="BIOTIN BIOSYNTHESIS CYTOCHROME P450"/>
    <property type="match status" value="1"/>
</dbReference>
<dbReference type="Proteomes" id="UP000277094">
    <property type="component" value="Unassembled WGS sequence"/>
</dbReference>
<dbReference type="Gene3D" id="1.10.630.10">
    <property type="entry name" value="Cytochrome P450"/>
    <property type="match status" value="1"/>
</dbReference>
<dbReference type="OrthoDB" id="5241086at2"/>
<dbReference type="SUPFAM" id="SSF48264">
    <property type="entry name" value="Cytochrome P450"/>
    <property type="match status" value="1"/>
</dbReference>
<evidence type="ECO:0000256" key="6">
    <source>
        <dbReference type="ARBA" id="ARBA00023033"/>
    </source>
</evidence>
<dbReference type="GO" id="GO:0006707">
    <property type="term" value="P:cholesterol catabolic process"/>
    <property type="evidence" value="ECO:0007669"/>
    <property type="project" value="TreeGrafter"/>
</dbReference>
<dbReference type="PRINTS" id="PR00359">
    <property type="entry name" value="BP450"/>
</dbReference>
<evidence type="ECO:0000256" key="5">
    <source>
        <dbReference type="ARBA" id="ARBA00023004"/>
    </source>
</evidence>
<keyword evidence="5" id="KW-0408">Iron</keyword>
<keyword evidence="6" id="KW-0503">Monooxygenase</keyword>
<organism evidence="7 8">
    <name type="scientific">Nocardioides marmorisolisilvae</name>
    <dbReference type="NCBI Taxonomy" id="1542737"/>
    <lineage>
        <taxon>Bacteria</taxon>
        <taxon>Bacillati</taxon>
        <taxon>Actinomycetota</taxon>
        <taxon>Actinomycetes</taxon>
        <taxon>Propionibacteriales</taxon>
        <taxon>Nocardioidaceae</taxon>
        <taxon>Nocardioides</taxon>
    </lineage>
</organism>
<comment type="similarity">
    <text evidence="1">Belongs to the cytochrome P450 family.</text>
</comment>
<keyword evidence="3" id="KW-0479">Metal-binding</keyword>
<protein>
    <submittedName>
        <fullName evidence="7">Cytochrome P450</fullName>
    </submittedName>
</protein>
<evidence type="ECO:0000313" key="8">
    <source>
        <dbReference type="Proteomes" id="UP000277094"/>
    </source>
</evidence>
<dbReference type="AlphaFoldDB" id="A0A3N0DX55"/>
<dbReference type="RefSeq" id="WP_123234679.1">
    <property type="nucleotide sequence ID" value="NZ_RJSG01000002.1"/>
</dbReference>
<evidence type="ECO:0000256" key="4">
    <source>
        <dbReference type="ARBA" id="ARBA00023002"/>
    </source>
</evidence>
<dbReference type="GO" id="GO:0008395">
    <property type="term" value="F:steroid hydroxylase activity"/>
    <property type="evidence" value="ECO:0007669"/>
    <property type="project" value="TreeGrafter"/>
</dbReference>
<keyword evidence="8" id="KW-1185">Reference proteome</keyword>
<dbReference type="GO" id="GO:0020037">
    <property type="term" value="F:heme binding"/>
    <property type="evidence" value="ECO:0007669"/>
    <property type="project" value="InterPro"/>
</dbReference>
<dbReference type="GO" id="GO:0005506">
    <property type="term" value="F:iron ion binding"/>
    <property type="evidence" value="ECO:0007669"/>
    <property type="project" value="InterPro"/>
</dbReference>
<dbReference type="FunFam" id="1.10.630.10:FF:000018">
    <property type="entry name" value="Cytochrome P450 monooxygenase"/>
    <property type="match status" value="1"/>
</dbReference>
<dbReference type="InterPro" id="IPR002397">
    <property type="entry name" value="Cyt_P450_B"/>
</dbReference>
<dbReference type="InterPro" id="IPR036396">
    <property type="entry name" value="Cyt_P450_sf"/>
</dbReference>
<gene>
    <name evidence="7" type="ORF">EFL95_14860</name>
</gene>
<name>A0A3N0DX55_9ACTN</name>
<dbReference type="InterPro" id="IPR001128">
    <property type="entry name" value="Cyt_P450"/>
</dbReference>
<evidence type="ECO:0000256" key="3">
    <source>
        <dbReference type="ARBA" id="ARBA00022723"/>
    </source>
</evidence>